<evidence type="ECO:0000256" key="1">
    <source>
        <dbReference type="SAM" id="SignalP"/>
    </source>
</evidence>
<keyword evidence="3" id="KW-1185">Reference proteome</keyword>
<sequence length="94" mass="9089">MSRLIAWNSALSITAAGIVCVPLVDGTAGAGGVLGGGGAGAAVCGPGADEVDGPATVCGLTDKKAIAISSILEVLIDGAVAEDEGIMYTSRIRC</sequence>
<dbReference type="Proteomes" id="UP001066276">
    <property type="component" value="Chromosome 4_1"/>
</dbReference>
<dbReference type="EMBL" id="JANPWB010000007">
    <property type="protein sequence ID" value="KAJ1171722.1"/>
    <property type="molecule type" value="Genomic_DNA"/>
</dbReference>
<organism evidence="2 3">
    <name type="scientific">Pleurodeles waltl</name>
    <name type="common">Iberian ribbed newt</name>
    <dbReference type="NCBI Taxonomy" id="8319"/>
    <lineage>
        <taxon>Eukaryota</taxon>
        <taxon>Metazoa</taxon>
        <taxon>Chordata</taxon>
        <taxon>Craniata</taxon>
        <taxon>Vertebrata</taxon>
        <taxon>Euteleostomi</taxon>
        <taxon>Amphibia</taxon>
        <taxon>Batrachia</taxon>
        <taxon>Caudata</taxon>
        <taxon>Salamandroidea</taxon>
        <taxon>Salamandridae</taxon>
        <taxon>Pleurodelinae</taxon>
        <taxon>Pleurodeles</taxon>
    </lineage>
</organism>
<gene>
    <name evidence="2" type="ORF">NDU88_003580</name>
</gene>
<reference evidence="2" key="1">
    <citation type="journal article" date="2022" name="bioRxiv">
        <title>Sequencing and chromosome-scale assembly of the giantPleurodeles waltlgenome.</title>
        <authorList>
            <person name="Brown T."/>
            <person name="Elewa A."/>
            <person name="Iarovenko S."/>
            <person name="Subramanian E."/>
            <person name="Araus A.J."/>
            <person name="Petzold A."/>
            <person name="Susuki M."/>
            <person name="Suzuki K.-i.T."/>
            <person name="Hayashi T."/>
            <person name="Toyoda A."/>
            <person name="Oliveira C."/>
            <person name="Osipova E."/>
            <person name="Leigh N.D."/>
            <person name="Simon A."/>
            <person name="Yun M.H."/>
        </authorList>
    </citation>
    <scope>NUCLEOTIDE SEQUENCE</scope>
    <source>
        <strain evidence="2">20211129_DDA</strain>
        <tissue evidence="2">Liver</tissue>
    </source>
</reference>
<name>A0AAV7T6W3_PLEWA</name>
<accession>A0AAV7T6W3</accession>
<proteinExistence type="predicted"/>
<feature type="signal peptide" evidence="1">
    <location>
        <begin position="1"/>
        <end position="26"/>
    </location>
</feature>
<evidence type="ECO:0000313" key="3">
    <source>
        <dbReference type="Proteomes" id="UP001066276"/>
    </source>
</evidence>
<dbReference type="AlphaFoldDB" id="A0AAV7T6W3"/>
<protein>
    <recommendedName>
        <fullName evidence="4">Secreted protein</fullName>
    </recommendedName>
</protein>
<evidence type="ECO:0008006" key="4">
    <source>
        <dbReference type="Google" id="ProtNLM"/>
    </source>
</evidence>
<comment type="caution">
    <text evidence="2">The sequence shown here is derived from an EMBL/GenBank/DDBJ whole genome shotgun (WGS) entry which is preliminary data.</text>
</comment>
<evidence type="ECO:0000313" key="2">
    <source>
        <dbReference type="EMBL" id="KAJ1171722.1"/>
    </source>
</evidence>
<keyword evidence="1" id="KW-0732">Signal</keyword>
<feature type="chain" id="PRO_5043865949" description="Secreted protein" evidence="1">
    <location>
        <begin position="27"/>
        <end position="94"/>
    </location>
</feature>